<comment type="caution">
    <text evidence="2">The sequence shown here is derived from an EMBL/GenBank/DDBJ whole genome shotgun (WGS) entry which is preliminary data.</text>
</comment>
<dbReference type="GO" id="GO:0046677">
    <property type="term" value="P:response to antibiotic"/>
    <property type="evidence" value="ECO:0007669"/>
    <property type="project" value="TreeGrafter"/>
</dbReference>
<feature type="transmembrane region" description="Helical" evidence="1">
    <location>
        <begin position="312"/>
        <end position="328"/>
    </location>
</feature>
<feature type="transmembrane region" description="Helical" evidence="1">
    <location>
        <begin position="140"/>
        <end position="162"/>
    </location>
</feature>
<feature type="transmembrane region" description="Helical" evidence="1">
    <location>
        <begin position="75"/>
        <end position="92"/>
    </location>
</feature>
<dbReference type="RefSeq" id="WP_008985397.1">
    <property type="nucleotide sequence ID" value="NZ_AKKU01000025.1"/>
</dbReference>
<keyword evidence="3" id="KW-1185">Reference proteome</keyword>
<dbReference type="InterPro" id="IPR036259">
    <property type="entry name" value="MFS_trans_sf"/>
</dbReference>
<dbReference type="InterPro" id="IPR031347">
    <property type="entry name" value="AmpE"/>
</dbReference>
<dbReference type="PANTHER" id="PTHR38684:SF1">
    <property type="entry name" value="PROTEIN AMPE"/>
    <property type="match status" value="1"/>
</dbReference>
<evidence type="ECO:0000313" key="2">
    <source>
        <dbReference type="EMBL" id="EIW88134.1"/>
    </source>
</evidence>
<name>I9P078_9ALTE</name>
<organism evidence="2 3">
    <name type="scientific">Alishewanella agri BL06</name>
    <dbReference type="NCBI Taxonomy" id="1195246"/>
    <lineage>
        <taxon>Bacteria</taxon>
        <taxon>Pseudomonadati</taxon>
        <taxon>Pseudomonadota</taxon>
        <taxon>Gammaproteobacteria</taxon>
        <taxon>Alteromonadales</taxon>
        <taxon>Alteromonadaceae</taxon>
        <taxon>Alishewanella</taxon>
    </lineage>
</organism>
<dbReference type="STRING" id="1195246.AGRI_13051"/>
<dbReference type="Proteomes" id="UP000035062">
    <property type="component" value="Unassembled WGS sequence"/>
</dbReference>
<protein>
    <submittedName>
        <fullName evidence="2">Regulatory protein AmpE</fullName>
    </submittedName>
</protein>
<dbReference type="AlphaFoldDB" id="I9P078"/>
<keyword evidence="1" id="KW-0472">Membrane</keyword>
<dbReference type="GO" id="GO:0005886">
    <property type="term" value="C:plasma membrane"/>
    <property type="evidence" value="ECO:0007669"/>
    <property type="project" value="TreeGrafter"/>
</dbReference>
<keyword evidence="1" id="KW-1133">Transmembrane helix</keyword>
<dbReference type="PANTHER" id="PTHR38684">
    <property type="entry name" value="PROTEIN AMPE"/>
    <property type="match status" value="1"/>
</dbReference>
<dbReference type="SUPFAM" id="SSF103473">
    <property type="entry name" value="MFS general substrate transporter"/>
    <property type="match status" value="1"/>
</dbReference>
<evidence type="ECO:0000313" key="3">
    <source>
        <dbReference type="Proteomes" id="UP000035062"/>
    </source>
</evidence>
<dbReference type="EMBL" id="AKKU01000025">
    <property type="protein sequence ID" value="EIW88134.1"/>
    <property type="molecule type" value="Genomic_DNA"/>
</dbReference>
<dbReference type="Pfam" id="PF17113">
    <property type="entry name" value="AmpE"/>
    <property type="match status" value="2"/>
</dbReference>
<reference evidence="2 3" key="1">
    <citation type="journal article" date="2012" name="J. Bacteriol.">
        <title>Genome Sequence of Pectin-Degrading Alishewanella agri, Isolated from Landfill Soil.</title>
        <authorList>
            <person name="Kim J."/>
            <person name="Jung J."/>
            <person name="Sung J.S."/>
            <person name="Chun J."/>
            <person name="Park W."/>
        </authorList>
    </citation>
    <scope>NUCLEOTIDE SEQUENCE [LARGE SCALE GENOMIC DNA]</scope>
    <source>
        <strain evidence="2 3">BL06</strain>
    </source>
</reference>
<accession>I9P078</accession>
<dbReference type="eggNOG" id="COG3725">
    <property type="taxonomic scope" value="Bacteria"/>
</dbReference>
<dbReference type="PATRIC" id="fig|1195246.3.peg.2591"/>
<proteinExistence type="predicted"/>
<feature type="transmembrane region" description="Helical" evidence="1">
    <location>
        <begin position="51"/>
        <end position="68"/>
    </location>
</feature>
<sequence>MTLISMLLALIIERLAVRSDAWQARPYCQAYLKLTAGSGLTKLAEHQLGRYLWILLPGLLVALLLHLLDNRLLTLVVNTLVLLVGIGCWHYRQLYKQYLNAQERGDEEAAYLAMQQIRHDSRSDIDSSNGLTLVWLNFRYYAAVVFWFLVLGAFGVITYALLRHLNEQTQTEGAEPVAASSDTFAATDDALAETETGAASTADAVTVDEPVVFAETAADTPDSSAAVAKKDALSCMLHWADWFPARLFGLGFALVGHFSRASNALLGYFLDFTASNEQVVKDVARAAEPLPEEALNGIEDTSSMVQLSKRNMLFFLAFTAILTLTGWLG</sequence>
<gene>
    <name evidence="2" type="ORF">AGRI_13051</name>
</gene>
<dbReference type="InterPro" id="IPR052966">
    <property type="entry name" value="Beta-lactamase_Reg"/>
</dbReference>
<keyword evidence="1" id="KW-0812">Transmembrane</keyword>
<evidence type="ECO:0000256" key="1">
    <source>
        <dbReference type="SAM" id="Phobius"/>
    </source>
</evidence>